<organism evidence="1">
    <name type="scientific">Aphanomyces invadans</name>
    <dbReference type="NCBI Taxonomy" id="157072"/>
    <lineage>
        <taxon>Eukaryota</taxon>
        <taxon>Sar</taxon>
        <taxon>Stramenopiles</taxon>
        <taxon>Oomycota</taxon>
        <taxon>Saprolegniomycetes</taxon>
        <taxon>Saprolegniales</taxon>
        <taxon>Verrucalvaceae</taxon>
        <taxon>Aphanomyces</taxon>
    </lineage>
</organism>
<name>A0A024TDB8_9STRA</name>
<dbReference type="AlphaFoldDB" id="A0A024TDB8"/>
<dbReference type="OrthoDB" id="164601at2759"/>
<proteinExistence type="predicted"/>
<protein>
    <recommendedName>
        <fullName evidence="2">DDE Tnp4 domain-containing protein</fullName>
    </recommendedName>
</protein>
<reference evidence="1" key="1">
    <citation type="submission" date="2013-12" db="EMBL/GenBank/DDBJ databases">
        <title>The Genome Sequence of Aphanomyces invadans NJM9701.</title>
        <authorList>
            <consortium name="The Broad Institute Genomics Platform"/>
            <person name="Russ C."/>
            <person name="Tyler B."/>
            <person name="van West P."/>
            <person name="Dieguez-Uribeondo J."/>
            <person name="Young S.K."/>
            <person name="Zeng Q."/>
            <person name="Gargeya S."/>
            <person name="Fitzgerald M."/>
            <person name="Abouelleil A."/>
            <person name="Alvarado L."/>
            <person name="Chapman S.B."/>
            <person name="Gainer-Dewar J."/>
            <person name="Goldberg J."/>
            <person name="Griggs A."/>
            <person name="Gujja S."/>
            <person name="Hansen M."/>
            <person name="Howarth C."/>
            <person name="Imamovic A."/>
            <person name="Ireland A."/>
            <person name="Larimer J."/>
            <person name="McCowan C."/>
            <person name="Murphy C."/>
            <person name="Pearson M."/>
            <person name="Poon T.W."/>
            <person name="Priest M."/>
            <person name="Roberts A."/>
            <person name="Saif S."/>
            <person name="Shea T."/>
            <person name="Sykes S."/>
            <person name="Wortman J."/>
            <person name="Nusbaum C."/>
            <person name="Birren B."/>
        </authorList>
    </citation>
    <scope>NUCLEOTIDE SEQUENCE [LARGE SCALE GENOMIC DNA]</scope>
    <source>
        <strain evidence="1">NJM9701</strain>
    </source>
</reference>
<dbReference type="EMBL" id="KI914004">
    <property type="protein sequence ID" value="ETV92043.1"/>
    <property type="molecule type" value="Genomic_DNA"/>
</dbReference>
<dbReference type="RefSeq" id="XP_008879340.1">
    <property type="nucleotide sequence ID" value="XM_008881118.1"/>
</dbReference>
<evidence type="ECO:0008006" key="2">
    <source>
        <dbReference type="Google" id="ProtNLM"/>
    </source>
</evidence>
<gene>
    <name evidence="1" type="ORF">H310_13568</name>
</gene>
<evidence type="ECO:0000313" key="1">
    <source>
        <dbReference type="EMBL" id="ETV92043.1"/>
    </source>
</evidence>
<accession>A0A024TDB8</accession>
<sequence>MDSIAIVTRLQQQVDDDAHALNELSTVYQAHSQQVEEAEDTPTPVIDSFFSQGGNAALTTMSNFTLAEIETIWALVEPATNAFFMLLSVLKHCNAWDKHALDFNKKAPTFEKLIQRVIDIVEPIRYEHNVMPVNMTCQVQQGKAFANFSSALYCTDVKFQPSYRPTGRFDEAKHYFSGKHKLYGLKLEYSVAYPGDAVDISNHTPGSVSDLTIFKQRRHIHQEMLRKSAPELDTVDHEEGSDEYPDSWSVLVDMGYQGLRSEV</sequence>
<dbReference type="eggNOG" id="ENOG502RYHR">
    <property type="taxonomic scope" value="Eukaryota"/>
</dbReference>
<dbReference type="GeneID" id="20090618"/>
<dbReference type="VEuPathDB" id="FungiDB:H310_13568"/>